<reference evidence="3" key="1">
    <citation type="submission" date="2016-06" db="UniProtKB">
        <authorList>
            <consortium name="WormBaseParasite"/>
        </authorList>
    </citation>
    <scope>IDENTIFICATION</scope>
</reference>
<dbReference type="InterPro" id="IPR016024">
    <property type="entry name" value="ARM-type_fold"/>
</dbReference>
<dbReference type="PANTHER" id="PTHR15599">
    <property type="entry name" value="RTDR1"/>
    <property type="match status" value="1"/>
</dbReference>
<dbReference type="PANTHER" id="PTHR15599:SF1">
    <property type="entry name" value="RADIAL SPOKE HEAD 14 HOMOLOG"/>
    <property type="match status" value="1"/>
</dbReference>
<evidence type="ECO:0000313" key="2">
    <source>
        <dbReference type="Proteomes" id="UP000272942"/>
    </source>
</evidence>
<keyword evidence="2" id="KW-1185">Reference proteome</keyword>
<evidence type="ECO:0000313" key="1">
    <source>
        <dbReference type="EMBL" id="VDP83478.1"/>
    </source>
</evidence>
<dbReference type="WBParaSite" id="ECPE_0000844401-mRNA-1">
    <property type="protein sequence ID" value="ECPE_0000844401-mRNA-1"/>
    <property type="gene ID" value="ECPE_0000844401"/>
</dbReference>
<sequence>MALARISLEPPPHIDPTKATLAYGRLAIQRLNRELGDSELLIRQRAVKALCDYLHDHEHIAEAVKEGIIRSLDKLLSDPDVPCRAYATECFVVLCQHELGRMAFLENDILSSFFKLIKMTEEDIVRLNAHKAIELLSTSPSGAEQIVEYGYVPLLIDCAREENVEIKLFVMDTLNRCLSVNTQKGLDAEGVALFTKLLGYESSEVRYRAAQNILRLCVDPLGKQKALDDETIPALVGILTGDSDKAMASAAGALAFICTTTHGRYTALNAGAIPHLLNLVDHPNSRVRVNSLKVSKQNRDFVLS</sequence>
<evidence type="ECO:0000313" key="3">
    <source>
        <dbReference type="WBParaSite" id="ECPE_0000844401-mRNA-1"/>
    </source>
</evidence>
<accession>A0A183AN83</accession>
<dbReference type="Proteomes" id="UP000272942">
    <property type="component" value="Unassembled WGS sequence"/>
</dbReference>
<gene>
    <name evidence="1" type="ORF">ECPE_LOCUS8418</name>
</gene>
<proteinExistence type="predicted"/>
<dbReference type="SUPFAM" id="SSF48371">
    <property type="entry name" value="ARM repeat"/>
    <property type="match status" value="1"/>
</dbReference>
<dbReference type="Gene3D" id="1.25.10.10">
    <property type="entry name" value="Leucine-rich Repeat Variant"/>
    <property type="match status" value="2"/>
</dbReference>
<dbReference type="EMBL" id="UZAN01045952">
    <property type="protein sequence ID" value="VDP83478.1"/>
    <property type="molecule type" value="Genomic_DNA"/>
</dbReference>
<dbReference type="InterPro" id="IPR011989">
    <property type="entry name" value="ARM-like"/>
</dbReference>
<name>A0A183AN83_9TREM</name>
<dbReference type="AlphaFoldDB" id="A0A183AN83"/>
<protein>
    <submittedName>
        <fullName evidence="3">Radial spoke head 14 homolog</fullName>
    </submittedName>
</protein>
<reference evidence="1 2" key="2">
    <citation type="submission" date="2018-11" db="EMBL/GenBank/DDBJ databases">
        <authorList>
            <consortium name="Pathogen Informatics"/>
        </authorList>
    </citation>
    <scope>NUCLEOTIDE SEQUENCE [LARGE SCALE GENOMIC DNA]</scope>
    <source>
        <strain evidence="1 2">Egypt</strain>
    </source>
</reference>
<organism evidence="3">
    <name type="scientific">Echinostoma caproni</name>
    <dbReference type="NCBI Taxonomy" id="27848"/>
    <lineage>
        <taxon>Eukaryota</taxon>
        <taxon>Metazoa</taxon>
        <taxon>Spiralia</taxon>
        <taxon>Lophotrochozoa</taxon>
        <taxon>Platyhelminthes</taxon>
        <taxon>Trematoda</taxon>
        <taxon>Digenea</taxon>
        <taxon>Plagiorchiida</taxon>
        <taxon>Echinostomata</taxon>
        <taxon>Echinostomatoidea</taxon>
        <taxon>Echinostomatidae</taxon>
        <taxon>Echinostoma</taxon>
    </lineage>
</organism>
<dbReference type="OrthoDB" id="409644at2759"/>
<dbReference type="InterPro" id="IPR042856">
    <property type="entry name" value="RSP14"/>
</dbReference>